<protein>
    <submittedName>
        <fullName evidence="1">Type 1 fimbria pilin</fullName>
    </submittedName>
</protein>
<reference evidence="1" key="1">
    <citation type="submission" date="2022-08" db="EMBL/GenBank/DDBJ databases">
        <title>Genomic analyses of the natural microbiome of Caenorhabditis elegans.</title>
        <authorList>
            <person name="Samuel B."/>
        </authorList>
    </citation>
    <scope>NUCLEOTIDE SEQUENCE</scope>
    <source>
        <strain evidence="1">BIGb0277</strain>
    </source>
</reference>
<dbReference type="AlphaFoldDB" id="A0AAW5PFD4"/>
<name>A0AAW5PFD4_9GAMM</name>
<dbReference type="Gene3D" id="2.60.40.1090">
    <property type="entry name" value="Fimbrial-type adhesion domain"/>
    <property type="match status" value="1"/>
</dbReference>
<organism evidence="1 2">
    <name type="scientific">Stenotrophomonas rhizophila</name>
    <dbReference type="NCBI Taxonomy" id="216778"/>
    <lineage>
        <taxon>Bacteria</taxon>
        <taxon>Pseudomonadati</taxon>
        <taxon>Pseudomonadota</taxon>
        <taxon>Gammaproteobacteria</taxon>
        <taxon>Lysobacterales</taxon>
        <taxon>Lysobacteraceae</taxon>
        <taxon>Stenotrophomonas</taxon>
    </lineage>
</organism>
<proteinExistence type="predicted"/>
<evidence type="ECO:0000313" key="1">
    <source>
        <dbReference type="EMBL" id="MCS4279169.1"/>
    </source>
</evidence>
<dbReference type="GO" id="GO:0007155">
    <property type="term" value="P:cell adhesion"/>
    <property type="evidence" value="ECO:0007669"/>
    <property type="project" value="InterPro"/>
</dbReference>
<dbReference type="RefSeq" id="WP_259259941.1">
    <property type="nucleotide sequence ID" value="NZ_JANUEK010000002.1"/>
</dbReference>
<comment type="caution">
    <text evidence="1">The sequence shown here is derived from an EMBL/GenBank/DDBJ whole genome shotgun (WGS) entry which is preliminary data.</text>
</comment>
<sequence>MQWRRCFCKSLHVPARRPLPLSPHDQRHATAHVLLAAIPGSTTSKGLQLQLLRKNASGTYVVQNMGSSWTQAKTAANVTAPLDFAVRYIRTGALTRARSAAR</sequence>
<evidence type="ECO:0000313" key="2">
    <source>
        <dbReference type="Proteomes" id="UP001320691"/>
    </source>
</evidence>
<gene>
    <name evidence="1" type="ORF">M2412_001136</name>
</gene>
<dbReference type="Proteomes" id="UP001320691">
    <property type="component" value="Unassembled WGS sequence"/>
</dbReference>
<dbReference type="InterPro" id="IPR036937">
    <property type="entry name" value="Adhesion_dom_fimbrial_sf"/>
</dbReference>
<accession>A0AAW5PFD4</accession>
<dbReference type="EMBL" id="JANUEK010000002">
    <property type="protein sequence ID" value="MCS4279169.1"/>
    <property type="molecule type" value="Genomic_DNA"/>
</dbReference>
<dbReference type="GO" id="GO:0009289">
    <property type="term" value="C:pilus"/>
    <property type="evidence" value="ECO:0007669"/>
    <property type="project" value="InterPro"/>
</dbReference>